<proteinExistence type="inferred from homology"/>
<sequence>MVTQALENIVETNILLSGLGFESGGLAGAHAIHNGFTILEGTHHFFHGEKVAFGTIAQLVLENAPTEELHQVLDFCLEVGLPVCLADIGVDTISQEELLKVAEIACIPEESIHAMPFPITVTEVAGAIATADRIVSLVSGGGSGHEPAHAGYVGKGMLDAAVCGDVFASPSQIQVYQAIKATASKKGTLLIIKNYSGDMMNFKNAAHLAEEDGIDVQYVRVEDDIAVQDSLYTVGRRGVAGTVLVHKIAGAAAEEGRSLAEVKSVAEKAAQNVRSIGFGFTSCTVPAKGTPTFEIAEDEMEFGVGIHGEPGIRREKLVSANELAGRMVEALLADMKLDNGASAEIAVLVNGFGATPLQELYLLNNSVQRELAQRSGLHVATTFVGNYMTSIDMAGASVTILKLDDELKTLLFKESDTPAFKVSGPPAAQVAYSEALEAVVTEDAPVSYEVETPASSAVINNNQFSLDNIVYLIDKMSEIIIKNEVPFCELDSHAGDGDFGMSVAKGFRQLKREWNHIVNEEKKDIGSFLDACSLVIMEYCGGASGPIWGSAFRAAGKAVGDKQQLNVADFADMMQAAAQGIQSTGERSFGRGAVVGDKTLIDALVPCADSWTQSAKSGDDFKTAFAKGAEAAVDGAKKTEDIVARMGRAGAVGDRSLGYPDAGAYALGVIFTELSDSMK</sequence>
<dbReference type="InterPro" id="IPR004007">
    <property type="entry name" value="DhaL_dom"/>
</dbReference>
<dbReference type="InterPro" id="IPR018211">
    <property type="entry name" value="ADH_Fe_CS"/>
</dbReference>
<dbReference type="InterPro" id="IPR036117">
    <property type="entry name" value="DhaL_dom_sf"/>
</dbReference>
<dbReference type="PROSITE" id="PS51481">
    <property type="entry name" value="DHAK"/>
    <property type="match status" value="1"/>
</dbReference>
<dbReference type="Proteomes" id="UP000702964">
    <property type="component" value="Unassembled WGS sequence"/>
</dbReference>
<evidence type="ECO:0000259" key="7">
    <source>
        <dbReference type="PROSITE" id="PS51481"/>
    </source>
</evidence>
<evidence type="ECO:0000256" key="1">
    <source>
        <dbReference type="ARBA" id="ARBA00008757"/>
    </source>
</evidence>
<dbReference type="Gene3D" id="3.30.1180.20">
    <property type="entry name" value="Dihydroxyacetone kinase, domain 2"/>
    <property type="match status" value="1"/>
</dbReference>
<keyword evidence="4" id="KW-0418">Kinase</keyword>
<dbReference type="Pfam" id="PF02734">
    <property type="entry name" value="Dak2"/>
    <property type="match status" value="1"/>
</dbReference>
<dbReference type="Pfam" id="PF02733">
    <property type="entry name" value="Dak1"/>
    <property type="match status" value="1"/>
</dbReference>
<evidence type="ECO:0000256" key="3">
    <source>
        <dbReference type="ARBA" id="ARBA00022741"/>
    </source>
</evidence>
<dbReference type="InterPro" id="IPR012736">
    <property type="entry name" value="DhaK_1"/>
</dbReference>
<reference evidence="8" key="2">
    <citation type="submission" date="2020-02" db="EMBL/GenBank/DDBJ databases">
        <authorList>
            <person name="Studholme D.J."/>
        </authorList>
    </citation>
    <scope>NUCLEOTIDE SEQUENCE</scope>
    <source>
        <strain evidence="8">00238/432</strain>
    </source>
</reference>
<keyword evidence="3" id="KW-0547">Nucleotide-binding</keyword>
<dbReference type="PROSITE" id="PS00060">
    <property type="entry name" value="ADH_IRON_2"/>
    <property type="match status" value="1"/>
</dbReference>
<keyword evidence="5" id="KW-0067">ATP-binding</keyword>
<feature type="domain" description="DhaL" evidence="6">
    <location>
        <begin position="467"/>
        <end position="676"/>
    </location>
</feature>
<dbReference type="SUPFAM" id="SSF101473">
    <property type="entry name" value="DhaL-like"/>
    <property type="match status" value="1"/>
</dbReference>
<dbReference type="NCBIfam" id="NF011049">
    <property type="entry name" value="PRK14479.1"/>
    <property type="match status" value="1"/>
</dbReference>
<dbReference type="GO" id="GO:0019563">
    <property type="term" value="P:glycerol catabolic process"/>
    <property type="evidence" value="ECO:0007669"/>
    <property type="project" value="TreeGrafter"/>
</dbReference>
<dbReference type="EMBL" id="AOFI03000016">
    <property type="protein sequence ID" value="KAF4324603.1"/>
    <property type="molecule type" value="Genomic_DNA"/>
</dbReference>
<dbReference type="GO" id="GO:0005829">
    <property type="term" value="C:cytosol"/>
    <property type="evidence" value="ECO:0007669"/>
    <property type="project" value="TreeGrafter"/>
</dbReference>
<evidence type="ECO:0000313" key="9">
    <source>
        <dbReference type="Proteomes" id="UP000702964"/>
    </source>
</evidence>
<dbReference type="AlphaFoldDB" id="A0A8J4SRU5"/>
<comment type="similarity">
    <text evidence="1">Belongs to the dihydroxyacetone kinase (DAK) family.</text>
</comment>
<dbReference type="InterPro" id="IPR004006">
    <property type="entry name" value="DhaK_dom"/>
</dbReference>
<keyword evidence="2" id="KW-0808">Transferase</keyword>
<feature type="domain" description="DhaK" evidence="7">
    <location>
        <begin position="89"/>
        <end position="420"/>
    </location>
</feature>
<evidence type="ECO:0000256" key="5">
    <source>
        <dbReference type="ARBA" id="ARBA00022840"/>
    </source>
</evidence>
<dbReference type="SUPFAM" id="SSF56796">
    <property type="entry name" value="Dehydroquinate synthase-like"/>
    <property type="match status" value="1"/>
</dbReference>
<dbReference type="FunFam" id="1.25.40.340:FF:000002">
    <property type="entry name" value="Dihydroxyacetone kinase, L subunit"/>
    <property type="match status" value="1"/>
</dbReference>
<dbReference type="SMART" id="SM01120">
    <property type="entry name" value="Dak2"/>
    <property type="match status" value="1"/>
</dbReference>
<evidence type="ECO:0000256" key="2">
    <source>
        <dbReference type="ARBA" id="ARBA00022679"/>
    </source>
</evidence>
<organism evidence="8 9">
    <name type="scientific">Phytophthora kernoviae 00238/432</name>
    <dbReference type="NCBI Taxonomy" id="1284355"/>
    <lineage>
        <taxon>Eukaryota</taxon>
        <taxon>Sar</taxon>
        <taxon>Stramenopiles</taxon>
        <taxon>Oomycota</taxon>
        <taxon>Peronosporomycetes</taxon>
        <taxon>Peronosporales</taxon>
        <taxon>Peronosporaceae</taxon>
        <taxon>Phytophthora</taxon>
    </lineage>
</organism>
<dbReference type="Gene3D" id="1.20.1090.10">
    <property type="entry name" value="Dehydroquinate synthase-like - alpha domain"/>
    <property type="match status" value="1"/>
</dbReference>
<name>A0A8J4SRU5_9STRA</name>
<dbReference type="Gene3D" id="3.40.50.10440">
    <property type="entry name" value="Dihydroxyacetone kinase, domain 1"/>
    <property type="match status" value="1"/>
</dbReference>
<accession>A0A8J4SRU5</accession>
<evidence type="ECO:0000259" key="6">
    <source>
        <dbReference type="PROSITE" id="PS51480"/>
    </source>
</evidence>
<protein>
    <recommendedName>
        <fullName evidence="10">DhaK domain-containing protein</fullName>
    </recommendedName>
</protein>
<dbReference type="GO" id="GO:0005524">
    <property type="term" value="F:ATP binding"/>
    <property type="evidence" value="ECO:0007669"/>
    <property type="project" value="UniProtKB-KW"/>
</dbReference>
<dbReference type="Gene3D" id="1.25.40.340">
    <property type="match status" value="1"/>
</dbReference>
<evidence type="ECO:0000313" key="8">
    <source>
        <dbReference type="EMBL" id="KAF4324603.1"/>
    </source>
</evidence>
<evidence type="ECO:0008006" key="10">
    <source>
        <dbReference type="Google" id="ProtNLM"/>
    </source>
</evidence>
<evidence type="ECO:0000256" key="4">
    <source>
        <dbReference type="ARBA" id="ARBA00022777"/>
    </source>
</evidence>
<dbReference type="NCBIfam" id="TIGR02363">
    <property type="entry name" value="dhaK1"/>
    <property type="match status" value="1"/>
</dbReference>
<dbReference type="FunFam" id="3.30.1180.20:FF:000001">
    <property type="entry name" value="Dihydroxyacetone kinase 1"/>
    <property type="match status" value="1"/>
</dbReference>
<comment type="caution">
    <text evidence="8">The sequence shown here is derived from an EMBL/GenBank/DDBJ whole genome shotgun (WGS) entry which is preliminary data.</text>
</comment>
<gene>
    <name evidence="8" type="ORF">G195_002056</name>
</gene>
<dbReference type="GO" id="GO:0046872">
    <property type="term" value="F:metal ion binding"/>
    <property type="evidence" value="ECO:0007669"/>
    <property type="project" value="InterPro"/>
</dbReference>
<dbReference type="GO" id="GO:0004371">
    <property type="term" value="F:glycerone kinase activity"/>
    <property type="evidence" value="ECO:0007669"/>
    <property type="project" value="InterPro"/>
</dbReference>
<dbReference type="SUPFAM" id="SSF82549">
    <property type="entry name" value="DAK1/DegV-like"/>
    <property type="match status" value="1"/>
</dbReference>
<reference evidence="8" key="1">
    <citation type="journal article" date="2015" name="Genom Data">
        <title>Draft genome sequences of Phytophthora kernoviae and Phytophthora ramorum lineage EU2 from Scotland.</title>
        <authorList>
            <person name="Sambles C."/>
            <person name="Schlenzig A."/>
            <person name="O'Neill P."/>
            <person name="Grant M."/>
            <person name="Studholme D.J."/>
        </authorList>
    </citation>
    <scope>NUCLEOTIDE SEQUENCE</scope>
    <source>
        <strain evidence="8">00238/432</strain>
    </source>
</reference>
<dbReference type="GO" id="GO:0016491">
    <property type="term" value="F:oxidoreductase activity"/>
    <property type="evidence" value="ECO:0007669"/>
    <property type="project" value="InterPro"/>
</dbReference>
<dbReference type="PANTHER" id="PTHR28629:SF4">
    <property type="entry name" value="TRIOKINASE_FMN CYCLASE"/>
    <property type="match status" value="1"/>
</dbReference>
<dbReference type="PANTHER" id="PTHR28629">
    <property type="entry name" value="TRIOKINASE/FMN CYCLASE"/>
    <property type="match status" value="1"/>
</dbReference>
<dbReference type="PROSITE" id="PS51480">
    <property type="entry name" value="DHAL"/>
    <property type="match status" value="1"/>
</dbReference>
<dbReference type="InterPro" id="IPR050861">
    <property type="entry name" value="Dihydroxyacetone_Kinase"/>
</dbReference>
<dbReference type="FunFam" id="3.40.50.10440:FF:000001">
    <property type="entry name" value="Dihydroxyacetone kinase, DhaK subunit"/>
    <property type="match status" value="1"/>
</dbReference>